<proteinExistence type="predicted"/>
<sequence length="199" mass="21231">MDVQTYATVTAVCARLAGRLSDETLGAVRGHFAGGEPELAESALLLGLAYEGVGVTREEHELIRSVLEDPDSSDLAAVRVVESEPAPAYRFGPSGPVGGPDPAAADRVLSAEVPRHGGRRLRRAWREPLPGAPEANGSGWVYVAQVESGTDELLAYSGLSSRLWVDLRSRWPVEVVVEGGPLPRYQAAVLTAAHEVWRA</sequence>
<dbReference type="EMBL" id="SOCP01000001">
    <property type="protein sequence ID" value="TDV57216.1"/>
    <property type="molecule type" value="Genomic_DNA"/>
</dbReference>
<dbReference type="AlphaFoldDB" id="A0A4R7W3J6"/>
<keyword evidence="2" id="KW-1185">Reference proteome</keyword>
<dbReference type="Proteomes" id="UP000294927">
    <property type="component" value="Unassembled WGS sequence"/>
</dbReference>
<dbReference type="OrthoDB" id="3681982at2"/>
<evidence type="ECO:0000313" key="2">
    <source>
        <dbReference type="Proteomes" id="UP000294927"/>
    </source>
</evidence>
<reference evidence="1 2" key="1">
    <citation type="submission" date="2019-03" db="EMBL/GenBank/DDBJ databases">
        <title>Genomic Encyclopedia of Archaeal and Bacterial Type Strains, Phase II (KMG-II): from individual species to whole genera.</title>
        <authorList>
            <person name="Goeker M."/>
        </authorList>
    </citation>
    <scope>NUCLEOTIDE SEQUENCE [LARGE SCALE GENOMIC DNA]</scope>
    <source>
        <strain evidence="1 2">DSM 45499</strain>
    </source>
</reference>
<gene>
    <name evidence="1" type="ORF">CLV71_10187</name>
</gene>
<comment type="caution">
    <text evidence="1">The sequence shown here is derived from an EMBL/GenBank/DDBJ whole genome shotgun (WGS) entry which is preliminary data.</text>
</comment>
<name>A0A4R7W3J6_9PSEU</name>
<evidence type="ECO:0000313" key="1">
    <source>
        <dbReference type="EMBL" id="TDV57216.1"/>
    </source>
</evidence>
<accession>A0A4R7W3J6</accession>
<protein>
    <submittedName>
        <fullName evidence="1">Uncharacterized protein</fullName>
    </submittedName>
</protein>
<organism evidence="1 2">
    <name type="scientific">Actinophytocola oryzae</name>
    <dbReference type="NCBI Taxonomy" id="502181"/>
    <lineage>
        <taxon>Bacteria</taxon>
        <taxon>Bacillati</taxon>
        <taxon>Actinomycetota</taxon>
        <taxon>Actinomycetes</taxon>
        <taxon>Pseudonocardiales</taxon>
        <taxon>Pseudonocardiaceae</taxon>
    </lineage>
</organism>
<dbReference type="RefSeq" id="WP_133900539.1">
    <property type="nucleotide sequence ID" value="NZ_SOCP01000001.1"/>
</dbReference>